<feature type="transmembrane region" description="Helical" evidence="1">
    <location>
        <begin position="58"/>
        <end position="81"/>
    </location>
</feature>
<accession>A0A853CF45</accession>
<comment type="caution">
    <text evidence="3">The sequence shown here is derived from an EMBL/GenBank/DDBJ whole genome shotgun (WGS) entry which is preliminary data.</text>
</comment>
<evidence type="ECO:0000259" key="2">
    <source>
        <dbReference type="Pfam" id="PF13828"/>
    </source>
</evidence>
<evidence type="ECO:0000313" key="4">
    <source>
        <dbReference type="Proteomes" id="UP000541969"/>
    </source>
</evidence>
<dbReference type="RefSeq" id="WP_179717832.1">
    <property type="nucleotide sequence ID" value="NZ_JACBZT010000001.1"/>
</dbReference>
<evidence type="ECO:0000313" key="3">
    <source>
        <dbReference type="EMBL" id="NYJ06605.1"/>
    </source>
</evidence>
<keyword evidence="1" id="KW-0472">Membrane</keyword>
<dbReference type="Pfam" id="PF13828">
    <property type="entry name" value="DUF4190"/>
    <property type="match status" value="1"/>
</dbReference>
<sequence>MAQDTRTTTQQGNGLAIAGLVCGIVGLLFFNVILGPLAIIFGGIGWSKANKGARHRGMAIAAVVLGILDLVIWGVLLAVAAHNGGFMHFQIG</sequence>
<dbReference type="PANTHER" id="PTHR40040">
    <property type="entry name" value="SMALL HYDROPHOBIC PROTEIN-RELATED"/>
    <property type="match status" value="1"/>
</dbReference>
<name>A0A853CF45_9ACTN</name>
<proteinExistence type="predicted"/>
<dbReference type="EMBL" id="JACBZT010000001">
    <property type="protein sequence ID" value="NYJ06605.1"/>
    <property type="molecule type" value="Genomic_DNA"/>
</dbReference>
<dbReference type="InterPro" id="IPR055338">
    <property type="entry name" value="YqfX-like"/>
</dbReference>
<reference evidence="3 4" key="1">
    <citation type="submission" date="2020-07" db="EMBL/GenBank/DDBJ databases">
        <title>Sequencing the genomes of 1000 actinobacteria strains.</title>
        <authorList>
            <person name="Klenk H.-P."/>
        </authorList>
    </citation>
    <scope>NUCLEOTIDE SEQUENCE [LARGE SCALE GENOMIC DNA]</scope>
    <source>
        <strain evidence="3 4">DSM 104001</strain>
    </source>
</reference>
<gene>
    <name evidence="3" type="ORF">GGQ55_002883</name>
</gene>
<feature type="transmembrane region" description="Helical" evidence="1">
    <location>
        <begin position="15"/>
        <end position="46"/>
    </location>
</feature>
<keyword evidence="1" id="KW-0812">Transmembrane</keyword>
<dbReference type="PANTHER" id="PTHR40040:SF1">
    <property type="entry name" value="MEMBRANE PROTEIN"/>
    <property type="match status" value="1"/>
</dbReference>
<dbReference type="Proteomes" id="UP000541969">
    <property type="component" value="Unassembled WGS sequence"/>
</dbReference>
<evidence type="ECO:0000256" key="1">
    <source>
        <dbReference type="SAM" id="Phobius"/>
    </source>
</evidence>
<organism evidence="3 4">
    <name type="scientific">Petropleomorpha daqingensis</name>
    <dbReference type="NCBI Taxonomy" id="2026353"/>
    <lineage>
        <taxon>Bacteria</taxon>
        <taxon>Bacillati</taxon>
        <taxon>Actinomycetota</taxon>
        <taxon>Actinomycetes</taxon>
        <taxon>Geodermatophilales</taxon>
        <taxon>Geodermatophilaceae</taxon>
        <taxon>Petropleomorpha</taxon>
    </lineage>
</organism>
<dbReference type="AlphaFoldDB" id="A0A853CF45"/>
<keyword evidence="1" id="KW-1133">Transmembrane helix</keyword>
<dbReference type="InterPro" id="IPR025241">
    <property type="entry name" value="DUF4190"/>
</dbReference>
<protein>
    <recommendedName>
        <fullName evidence="2">DUF4190 domain-containing protein</fullName>
    </recommendedName>
</protein>
<keyword evidence="4" id="KW-1185">Reference proteome</keyword>
<feature type="domain" description="DUF4190" evidence="2">
    <location>
        <begin position="15"/>
        <end position="76"/>
    </location>
</feature>